<keyword evidence="5 8" id="KW-0482">Metalloprotease</keyword>
<evidence type="ECO:0000256" key="3">
    <source>
        <dbReference type="ARBA" id="ARBA00022801"/>
    </source>
</evidence>
<feature type="binding site" evidence="7">
    <location>
        <position position="276"/>
    </location>
    <ligand>
        <name>Zn(2+)</name>
        <dbReference type="ChEBI" id="CHEBI:29105"/>
        <note>catalytic</note>
    </ligand>
</feature>
<evidence type="ECO:0000313" key="13">
    <source>
        <dbReference type="Proteomes" id="UP001329915"/>
    </source>
</evidence>
<evidence type="ECO:0000256" key="8">
    <source>
        <dbReference type="RuleBase" id="RU003983"/>
    </source>
</evidence>
<dbReference type="GO" id="GO:0071586">
    <property type="term" value="P:CAAX-box protein processing"/>
    <property type="evidence" value="ECO:0007669"/>
    <property type="project" value="InterPro"/>
</dbReference>
<gene>
    <name evidence="12" type="ORF">MFMK1_000138</name>
</gene>
<dbReference type="CDD" id="cd07343">
    <property type="entry name" value="M48A_Zmpste24p_like"/>
    <property type="match status" value="1"/>
</dbReference>
<keyword evidence="9" id="KW-0812">Transmembrane</keyword>
<dbReference type="EMBL" id="CP121694">
    <property type="protein sequence ID" value="WRO20380.1"/>
    <property type="molecule type" value="Genomic_DNA"/>
</dbReference>
<dbReference type="Pfam" id="PF01435">
    <property type="entry name" value="Peptidase_M48"/>
    <property type="match status" value="1"/>
</dbReference>
<feature type="domain" description="CAAX prenyl protease 1 N-terminal" evidence="11">
    <location>
        <begin position="33"/>
        <end position="199"/>
    </location>
</feature>
<dbReference type="Pfam" id="PF16491">
    <property type="entry name" value="Peptidase_M48_N"/>
    <property type="match status" value="1"/>
</dbReference>
<evidence type="ECO:0000256" key="6">
    <source>
        <dbReference type="PIRSR" id="PIRSR627057-1"/>
    </source>
</evidence>
<keyword evidence="3 8" id="KW-0378">Hydrolase</keyword>
<keyword evidence="4 7" id="KW-0862">Zinc</keyword>
<evidence type="ECO:0000313" key="12">
    <source>
        <dbReference type="EMBL" id="WRO20380.1"/>
    </source>
</evidence>
<reference evidence="12 13" key="1">
    <citation type="submission" date="2023-04" db="EMBL/GenBank/DDBJ databases">
        <authorList>
            <person name="Hsu D."/>
        </authorList>
    </citation>
    <scope>NUCLEOTIDE SEQUENCE [LARGE SCALE GENOMIC DNA]</scope>
    <source>
        <strain evidence="12 13">MK1</strain>
    </source>
</reference>
<feature type="transmembrane region" description="Helical" evidence="9">
    <location>
        <begin position="94"/>
        <end position="115"/>
    </location>
</feature>
<sequence length="406" mass="45197">MKGKGILLALIAVSGATMVLYLYFTLFPGKVEPSVFKYFSLEQVMNGRRYQKSGQLVFVLSFTVQVVVLSWLLFSGKGSELAGWAMNAAGGRRLAAAIIFFLVLWLLLKAAVLPFQMYSGYYLQHQWGFSTQALGSWWQDYLISSGLELVLTTAGVAVLIAVMQRSPSHWWLIISILMGAWMLVQAFLWPVLIAPIFNQFRPVTDAKVLSMVEQISERAGVDINQVLIMDASKRTTKANAYFTGVGQTKRIVLYDNLLNDYTPEEVEAVVAHEMAHWKLGHISRGLFYAFAGTLLLWFILYLWLGITGLTIQRFFGPEVLAAIMLFIVLVSFLANPFQNALSRGMETEADTMAVGLTANPSGSISLLRHLAAKDMADIDPPGFVEWFSYSHPAVGGRIEAIDSLRR</sequence>
<feature type="transmembrane region" description="Helical" evidence="9">
    <location>
        <begin position="286"/>
        <end position="304"/>
    </location>
</feature>
<name>A0AAU0UH98_9FIRM</name>
<dbReference type="Proteomes" id="UP001329915">
    <property type="component" value="Chromosome"/>
</dbReference>
<organism evidence="12 13">
    <name type="scientific">Metallumcola ferriviriculae</name>
    <dbReference type="NCBI Taxonomy" id="3039180"/>
    <lineage>
        <taxon>Bacteria</taxon>
        <taxon>Bacillati</taxon>
        <taxon>Bacillota</taxon>
        <taxon>Clostridia</taxon>
        <taxon>Neomoorellales</taxon>
        <taxon>Desulfitibacteraceae</taxon>
        <taxon>Metallumcola</taxon>
    </lineage>
</organism>
<evidence type="ECO:0000256" key="5">
    <source>
        <dbReference type="ARBA" id="ARBA00023049"/>
    </source>
</evidence>
<comment type="similarity">
    <text evidence="8">Belongs to the peptidase M48 family.</text>
</comment>
<dbReference type="GO" id="GO:0046872">
    <property type="term" value="F:metal ion binding"/>
    <property type="evidence" value="ECO:0007669"/>
    <property type="project" value="UniProtKB-KW"/>
</dbReference>
<feature type="active site" description="Proton donor" evidence="6">
    <location>
        <position position="350"/>
    </location>
</feature>
<feature type="binding site" evidence="7">
    <location>
        <position position="272"/>
    </location>
    <ligand>
        <name>Zn(2+)</name>
        <dbReference type="ChEBI" id="CHEBI:29105"/>
        <note>catalytic</note>
    </ligand>
</feature>
<evidence type="ECO:0000256" key="2">
    <source>
        <dbReference type="ARBA" id="ARBA00022723"/>
    </source>
</evidence>
<dbReference type="RefSeq" id="WP_366923279.1">
    <property type="nucleotide sequence ID" value="NZ_CP121694.1"/>
</dbReference>
<accession>A0AAU0UH98</accession>
<keyword evidence="1 8" id="KW-0645">Protease</keyword>
<feature type="transmembrane region" description="Helical" evidence="9">
    <location>
        <begin position="319"/>
        <end position="337"/>
    </location>
</feature>
<proteinExistence type="inferred from homology"/>
<feature type="transmembrane region" description="Helical" evidence="9">
    <location>
        <begin position="56"/>
        <end position="74"/>
    </location>
</feature>
<dbReference type="GO" id="GO:0004222">
    <property type="term" value="F:metalloendopeptidase activity"/>
    <property type="evidence" value="ECO:0007669"/>
    <property type="project" value="InterPro"/>
</dbReference>
<evidence type="ECO:0000256" key="1">
    <source>
        <dbReference type="ARBA" id="ARBA00022670"/>
    </source>
</evidence>
<dbReference type="PANTHER" id="PTHR10120">
    <property type="entry name" value="CAAX PRENYL PROTEASE 1"/>
    <property type="match status" value="1"/>
</dbReference>
<feature type="transmembrane region" description="Helical" evidence="9">
    <location>
        <begin position="169"/>
        <end position="192"/>
    </location>
</feature>
<feature type="binding site" evidence="7">
    <location>
        <position position="346"/>
    </location>
    <ligand>
        <name>Zn(2+)</name>
        <dbReference type="ChEBI" id="CHEBI:29105"/>
        <note>catalytic</note>
    </ligand>
</feature>
<dbReference type="InterPro" id="IPR001915">
    <property type="entry name" value="Peptidase_M48"/>
</dbReference>
<protein>
    <submittedName>
        <fullName evidence="12">M48 family metallopeptidase</fullName>
    </submittedName>
</protein>
<feature type="domain" description="Peptidase M48" evidence="10">
    <location>
        <begin position="204"/>
        <end position="403"/>
    </location>
</feature>
<evidence type="ECO:0000256" key="7">
    <source>
        <dbReference type="PIRSR" id="PIRSR627057-2"/>
    </source>
</evidence>
<feature type="active site" evidence="6">
    <location>
        <position position="273"/>
    </location>
</feature>
<dbReference type="InterPro" id="IPR032456">
    <property type="entry name" value="Peptidase_M48_N"/>
</dbReference>
<keyword evidence="9" id="KW-0472">Membrane</keyword>
<dbReference type="InterPro" id="IPR027057">
    <property type="entry name" value="CAXX_Prtase_1"/>
</dbReference>
<keyword evidence="9" id="KW-1133">Transmembrane helix</keyword>
<feature type="transmembrane region" description="Helical" evidence="9">
    <location>
        <begin position="141"/>
        <end position="163"/>
    </location>
</feature>
<keyword evidence="2 7" id="KW-0479">Metal-binding</keyword>
<dbReference type="AlphaFoldDB" id="A0AAU0UH98"/>
<feature type="transmembrane region" description="Helical" evidence="9">
    <location>
        <begin position="6"/>
        <end position="27"/>
    </location>
</feature>
<evidence type="ECO:0000256" key="9">
    <source>
        <dbReference type="SAM" id="Phobius"/>
    </source>
</evidence>
<dbReference type="KEGG" id="dbc:MFMK1_000138"/>
<evidence type="ECO:0000259" key="11">
    <source>
        <dbReference type="Pfam" id="PF16491"/>
    </source>
</evidence>
<evidence type="ECO:0000259" key="10">
    <source>
        <dbReference type="Pfam" id="PF01435"/>
    </source>
</evidence>
<comment type="cofactor">
    <cofactor evidence="7 8">
        <name>Zn(2+)</name>
        <dbReference type="ChEBI" id="CHEBI:29105"/>
    </cofactor>
    <text evidence="7 8">Binds 1 zinc ion per subunit.</text>
</comment>
<evidence type="ECO:0000256" key="4">
    <source>
        <dbReference type="ARBA" id="ARBA00022833"/>
    </source>
</evidence>
<keyword evidence="13" id="KW-1185">Reference proteome</keyword>
<dbReference type="Gene3D" id="3.30.2010.10">
    <property type="entry name" value="Metalloproteases ('zincins'), catalytic domain"/>
    <property type="match status" value="1"/>
</dbReference>